<sequence length="210" mass="23719">MSSLSTSIFSSLAFSLGLLLGMATALPIHETTSASSHGDATLSTTAFSSKTEGSIRYILGKISELKQEICENHSMCRNGMVALEDNNLNFPQITEDGGCLPSGFNKETCLNTITTSLSEYQPYLNYLQENYNLNERTAIDIQTYFKVLIRILKQMENNADEITTPNPVKYDTLSKMLRSQNNWQMNTTFYLTLQSLERFLQYTVRAIRMM</sequence>
<accession>A0A1S2ZSU1</accession>
<dbReference type="AlphaFoldDB" id="A0A1S2ZSU1"/>
<comment type="similarity">
    <text evidence="1">Belongs to the IL-6 superfamily.</text>
</comment>
<feature type="disulfide bond" evidence="8">
    <location>
        <begin position="99"/>
        <end position="109"/>
    </location>
</feature>
<gene>
    <name evidence="11" type="primary">IL6</name>
</gene>
<evidence type="ECO:0000313" key="10">
    <source>
        <dbReference type="Proteomes" id="UP001652624"/>
    </source>
</evidence>
<dbReference type="OrthoDB" id="8943569at2759"/>
<dbReference type="GO" id="GO:0005896">
    <property type="term" value="C:interleukin-6 receptor complex"/>
    <property type="evidence" value="ECO:0007669"/>
    <property type="project" value="TreeGrafter"/>
</dbReference>
<dbReference type="SUPFAM" id="SSF47266">
    <property type="entry name" value="4-helical cytokines"/>
    <property type="match status" value="1"/>
</dbReference>
<dbReference type="PANTHER" id="PTHR48494">
    <property type="entry name" value="INTERLEUKIN-6"/>
    <property type="match status" value="1"/>
</dbReference>
<evidence type="ECO:0000256" key="4">
    <source>
        <dbReference type="ARBA" id="ARBA00022514"/>
    </source>
</evidence>
<evidence type="ECO:0000256" key="8">
    <source>
        <dbReference type="PIRSR" id="PIRSR001935-1"/>
    </source>
</evidence>
<dbReference type="Proteomes" id="UP001652624">
    <property type="component" value="Chromosome 8"/>
</dbReference>
<dbReference type="InterPro" id="IPR003574">
    <property type="entry name" value="IL-6-like"/>
</dbReference>
<dbReference type="PIRSF" id="PIRSF001935">
    <property type="entry name" value="IL6_MGF_GCSF"/>
    <property type="match status" value="1"/>
</dbReference>
<proteinExistence type="inferred from homology"/>
<feature type="signal peptide" evidence="9">
    <location>
        <begin position="1"/>
        <end position="25"/>
    </location>
</feature>
<dbReference type="RefSeq" id="XP_007524020.2">
    <property type="nucleotide sequence ID" value="XM_007523958.2"/>
</dbReference>
<dbReference type="InParanoid" id="A0A1S2ZSU1"/>
<protein>
    <recommendedName>
        <fullName evidence="2">Interleukin-6</fullName>
    </recommendedName>
</protein>
<evidence type="ECO:0000256" key="7">
    <source>
        <dbReference type="ARBA" id="ARBA00045758"/>
    </source>
</evidence>
<dbReference type="InterPro" id="IPR009079">
    <property type="entry name" value="4_helix_cytokine-like_core"/>
</dbReference>
<evidence type="ECO:0000256" key="3">
    <source>
        <dbReference type="ARBA" id="ARBA00022486"/>
    </source>
</evidence>
<comment type="subunit">
    <text evidence="6">Component of a hexamer of two molecules each of IL6, IL6R and IL6ST; first binds to IL6R to associate with the signaling subunit IL6ST. Interacts with IL6R (via the N-terminal ectodomain); this interaction may be affected by IL6R-binding with SORL1, hence decreasing IL6 cis signaling. Interacts with SORL1 (via the N-terminal ectodomain); this interaction leads to IL6 internalization and lysosomal degradation. May form a trimeric complex with the soluble SORL1 ectodomain and soluble IL6R receptor; this interaction might stabilize circulating IL6, hence promoting IL6 trans signaling.</text>
</comment>
<dbReference type="GeneID" id="103114310"/>
<keyword evidence="3" id="KW-0011">Acute phase</keyword>
<dbReference type="GO" id="GO:0006955">
    <property type="term" value="P:immune response"/>
    <property type="evidence" value="ECO:0007669"/>
    <property type="project" value="InterPro"/>
</dbReference>
<dbReference type="PANTHER" id="PTHR48494:SF1">
    <property type="entry name" value="INTERLEUKIN-6"/>
    <property type="match status" value="1"/>
</dbReference>
<dbReference type="GO" id="GO:0030154">
    <property type="term" value="P:cell differentiation"/>
    <property type="evidence" value="ECO:0007669"/>
    <property type="project" value="InterPro"/>
</dbReference>
<dbReference type="SMART" id="SM00126">
    <property type="entry name" value="IL6"/>
    <property type="match status" value="1"/>
</dbReference>
<dbReference type="eggNOG" id="ENOG502S7Q4">
    <property type="taxonomic scope" value="Eukaryota"/>
</dbReference>
<dbReference type="GO" id="GO:0051240">
    <property type="term" value="P:positive regulation of multicellular organismal process"/>
    <property type="evidence" value="ECO:0007669"/>
    <property type="project" value="UniProtKB-ARBA"/>
</dbReference>
<dbReference type="InterPro" id="IPR030474">
    <property type="entry name" value="IL-6/GCSF/MGF"/>
</dbReference>
<evidence type="ECO:0000256" key="2">
    <source>
        <dbReference type="ARBA" id="ARBA00019464"/>
    </source>
</evidence>
<dbReference type="GO" id="GO:0046427">
    <property type="term" value="P:positive regulation of receptor signaling pathway via JAK-STAT"/>
    <property type="evidence" value="ECO:0007669"/>
    <property type="project" value="TreeGrafter"/>
</dbReference>
<dbReference type="PRINTS" id="PR00433">
    <property type="entry name" value="IL6GCSFMGF"/>
</dbReference>
<evidence type="ECO:0000256" key="6">
    <source>
        <dbReference type="ARBA" id="ARBA00023468"/>
    </source>
</evidence>
<evidence type="ECO:0000256" key="5">
    <source>
        <dbReference type="ARBA" id="ARBA00023441"/>
    </source>
</evidence>
<dbReference type="CTD" id="3569"/>
<dbReference type="GO" id="GO:0006953">
    <property type="term" value="P:acute-phase response"/>
    <property type="evidence" value="ECO:0007669"/>
    <property type="project" value="UniProtKB-KW"/>
</dbReference>
<dbReference type="STRING" id="9365.ENSEEUP00000004592"/>
<name>A0A1S2ZSU1_ERIEU</name>
<dbReference type="FunCoup" id="A0A1S2ZSU1">
    <property type="interactions" value="440"/>
</dbReference>
<organism evidence="10 11">
    <name type="scientific">Erinaceus europaeus</name>
    <name type="common">Western European hedgehog</name>
    <dbReference type="NCBI Taxonomy" id="9365"/>
    <lineage>
        <taxon>Eukaryota</taxon>
        <taxon>Metazoa</taxon>
        <taxon>Chordata</taxon>
        <taxon>Craniata</taxon>
        <taxon>Vertebrata</taxon>
        <taxon>Euteleostomi</taxon>
        <taxon>Mammalia</taxon>
        <taxon>Eutheria</taxon>
        <taxon>Laurasiatheria</taxon>
        <taxon>Eulipotyphla</taxon>
        <taxon>Erinaceidae</taxon>
        <taxon>Erinaceinae</taxon>
        <taxon>Erinaceus</taxon>
    </lineage>
</organism>
<evidence type="ECO:0000313" key="11">
    <source>
        <dbReference type="RefSeq" id="XP_007524020.2"/>
    </source>
</evidence>
<feature type="disulfide bond" evidence="8">
    <location>
        <begin position="70"/>
        <end position="76"/>
    </location>
</feature>
<dbReference type="PRINTS" id="PR00434">
    <property type="entry name" value="INTERLEUKIN6"/>
</dbReference>
<reference evidence="11" key="1">
    <citation type="submission" date="2025-08" db="UniProtKB">
        <authorList>
            <consortium name="RefSeq"/>
        </authorList>
    </citation>
    <scope>IDENTIFICATION</scope>
</reference>
<evidence type="ECO:0000256" key="1">
    <source>
        <dbReference type="ARBA" id="ARBA00007432"/>
    </source>
</evidence>
<keyword evidence="10" id="KW-1185">Reference proteome</keyword>
<comment type="function">
    <text evidence="5">Cytokine with a wide variety of biological functions in immunity, tissue regeneration, and metabolism. Binds to IL6R, then the complex associates to the signaling subunit IL6ST/gp130 to trigger the intracellular IL6-signaling pathway. The interaction with the membrane-bound IL6R and IL6ST stimulates 'classic signaling', whereas the binding of IL6 and soluble IL6R to IL6ST stimulates 'trans-signaling'. Alternatively, 'cluster signaling' occurs when membrane-bound IL6:IL6R complexes on transmitter cells activate IL6ST receptors on neighboring receiver cells.</text>
</comment>
<evidence type="ECO:0000256" key="9">
    <source>
        <dbReference type="SAM" id="SignalP"/>
    </source>
</evidence>
<dbReference type="Gene3D" id="1.20.1250.10">
    <property type="match status" value="1"/>
</dbReference>
<keyword evidence="8" id="KW-1015">Disulfide bond</keyword>
<dbReference type="GO" id="GO:0005615">
    <property type="term" value="C:extracellular space"/>
    <property type="evidence" value="ECO:0007669"/>
    <property type="project" value="UniProtKB-KW"/>
</dbReference>
<keyword evidence="4" id="KW-0202">Cytokine</keyword>
<dbReference type="GO" id="GO:0005138">
    <property type="term" value="F:interleukin-6 receptor binding"/>
    <property type="evidence" value="ECO:0007669"/>
    <property type="project" value="InterPro"/>
</dbReference>
<keyword evidence="9" id="KW-0732">Signal</keyword>
<feature type="chain" id="PRO_5047475416" description="Interleukin-6" evidence="9">
    <location>
        <begin position="26"/>
        <end position="210"/>
    </location>
</feature>
<comment type="function">
    <text evidence="7">IL6 is a potent inducer of the acute phase response. Rapid production of IL6 contributes to host defense during infection and tissue injury, but excessive IL6 synthesis is involved in disease pathology. In the innate immune response, is synthesized by myeloid cells, such as macrophages and dendritic cells, upon recognition of pathogens through toll-like receptors (TLRs) at the site of infection or tissue injury. In the adaptive immune response, is required for the differentiation of B cells into immunoglobulin-secreting cells. Plays a major role in the differentiation of CD4(+) T cell subsets. Essential factor for the development of T follicular helper (Tfh) cells that are required for the induction of germinal-center formation. Required to drive naive CD4(+) T cells to the Th17 lineage. Also required for proliferation of myeloma cells and the survival of plasmablast cells.</text>
</comment>
<dbReference type="GO" id="GO:0005125">
    <property type="term" value="F:cytokine activity"/>
    <property type="evidence" value="ECO:0007669"/>
    <property type="project" value="UniProtKB-KW"/>
</dbReference>
<dbReference type="Pfam" id="PF00489">
    <property type="entry name" value="IL6"/>
    <property type="match status" value="1"/>
</dbReference>